<evidence type="ECO:0000256" key="1">
    <source>
        <dbReference type="ARBA" id="ARBA00022741"/>
    </source>
</evidence>
<keyword evidence="3" id="KW-0067">ATP-binding</keyword>
<evidence type="ECO:0000313" key="5">
    <source>
        <dbReference type="EMBL" id="MDN3713897.1"/>
    </source>
</evidence>
<comment type="caution">
    <text evidence="5">The sequence shown here is derived from an EMBL/GenBank/DDBJ whole genome shotgun (WGS) entry which is preliminary data.</text>
</comment>
<evidence type="ECO:0000256" key="3">
    <source>
        <dbReference type="ARBA" id="ARBA00022840"/>
    </source>
</evidence>
<dbReference type="SMART" id="SM00797">
    <property type="entry name" value="AHS2"/>
    <property type="match status" value="1"/>
</dbReference>
<keyword evidence="1" id="KW-0547">Nucleotide-binding</keyword>
<evidence type="ECO:0000259" key="4">
    <source>
        <dbReference type="SMART" id="SM00797"/>
    </source>
</evidence>
<feature type="domain" description="Carboxyltransferase" evidence="4">
    <location>
        <begin position="26"/>
        <end position="197"/>
    </location>
</feature>
<keyword evidence="6" id="KW-1185">Reference proteome</keyword>
<name>A0ABT8DAS0_9RHOB</name>
<keyword evidence="2" id="KW-0378">Hydrolase</keyword>
<dbReference type="RefSeq" id="WP_377787805.1">
    <property type="nucleotide sequence ID" value="NZ_JBHUOC010000002.1"/>
</dbReference>
<accession>A0ABT8DAS0</accession>
<dbReference type="InterPro" id="IPR003778">
    <property type="entry name" value="CT_A_B"/>
</dbReference>
<dbReference type="EMBL" id="JAUFRC010000003">
    <property type="protein sequence ID" value="MDN3713897.1"/>
    <property type="molecule type" value="Genomic_DNA"/>
</dbReference>
<dbReference type="PANTHER" id="PTHR43309">
    <property type="entry name" value="5-OXOPROLINASE SUBUNIT C"/>
    <property type="match status" value="1"/>
</dbReference>
<reference evidence="6" key="1">
    <citation type="journal article" date="2019" name="Int. J. Syst. Evol. Microbiol.">
        <title>The Global Catalogue of Microorganisms (GCM) 10K type strain sequencing project: providing services to taxonomists for standard genome sequencing and annotation.</title>
        <authorList>
            <consortium name="The Broad Institute Genomics Platform"/>
            <consortium name="The Broad Institute Genome Sequencing Center for Infectious Disease"/>
            <person name="Wu L."/>
            <person name="Ma J."/>
        </authorList>
    </citation>
    <scope>NUCLEOTIDE SEQUENCE [LARGE SCALE GENOMIC DNA]</scope>
    <source>
        <strain evidence="6">CECT 8482</strain>
    </source>
</reference>
<dbReference type="InterPro" id="IPR052708">
    <property type="entry name" value="PxpC"/>
</dbReference>
<dbReference type="Proteomes" id="UP001243846">
    <property type="component" value="Unassembled WGS sequence"/>
</dbReference>
<organism evidence="5 6">
    <name type="scientific">Paracoccus cavernae</name>
    <dbReference type="NCBI Taxonomy" id="1571207"/>
    <lineage>
        <taxon>Bacteria</taxon>
        <taxon>Pseudomonadati</taxon>
        <taxon>Pseudomonadota</taxon>
        <taxon>Alphaproteobacteria</taxon>
        <taxon>Rhodobacterales</taxon>
        <taxon>Paracoccaceae</taxon>
        <taxon>Paracoccus</taxon>
    </lineage>
</organism>
<evidence type="ECO:0000256" key="2">
    <source>
        <dbReference type="ARBA" id="ARBA00022801"/>
    </source>
</evidence>
<dbReference type="Pfam" id="PF02626">
    <property type="entry name" value="CT_A_B"/>
    <property type="match status" value="1"/>
</dbReference>
<dbReference type="PANTHER" id="PTHR43309:SF3">
    <property type="entry name" value="5-OXOPROLINASE SUBUNIT C"/>
    <property type="match status" value="1"/>
</dbReference>
<protein>
    <recommendedName>
        <fullName evidence="4">Carboxyltransferase domain-containing protein</fullName>
    </recommendedName>
</protein>
<sequence>MSARLRIHAAGPHVSVQDGGRRGFLRFGVPQSGPMDRTAFQAANLALGQDAGRTGIEISLGGLVLDCLEGSVDYAVAGGGFRIRRNGRDHVSWHRARLCAGDRIEVRPGPWGSWCYLAFAGTLQVPLWLGSASTHSLSGFGGGRLTAGRELLLEELRPDPLASARLPVPVWARPSGLAHVTIGPQEDCFSPRFWRGF</sequence>
<evidence type="ECO:0000313" key="6">
    <source>
        <dbReference type="Proteomes" id="UP001243846"/>
    </source>
</evidence>
<gene>
    <name evidence="5" type="ORF">QWZ10_22830</name>
</gene>
<proteinExistence type="predicted"/>